<dbReference type="NCBIfam" id="TIGR01027">
    <property type="entry name" value="proB"/>
    <property type="match status" value="1"/>
</dbReference>
<dbReference type="OrthoDB" id="9804434at2"/>
<dbReference type="InterPro" id="IPR011529">
    <property type="entry name" value="Glu_5kinase"/>
</dbReference>
<dbReference type="GO" id="GO:0004349">
    <property type="term" value="F:glutamate 5-kinase activity"/>
    <property type="evidence" value="ECO:0007669"/>
    <property type="project" value="UniProtKB-UniRule"/>
</dbReference>
<dbReference type="InterPro" id="IPR001057">
    <property type="entry name" value="Glu/AcGlu_kinase"/>
</dbReference>
<proteinExistence type="inferred from homology"/>
<gene>
    <name evidence="8 10" type="primary">proB</name>
    <name evidence="10" type="ORF">COMA2_120125</name>
</gene>
<evidence type="ECO:0000313" key="10">
    <source>
        <dbReference type="EMBL" id="CUS33213.1"/>
    </source>
</evidence>
<dbReference type="Proteomes" id="UP000198736">
    <property type="component" value="Unassembled WGS sequence"/>
</dbReference>
<accession>A0A0S4L9E7</accession>
<dbReference type="EMBL" id="CZPZ01000004">
    <property type="protein sequence ID" value="CUS33213.1"/>
    <property type="molecule type" value="Genomic_DNA"/>
</dbReference>
<dbReference type="Pfam" id="PF01472">
    <property type="entry name" value="PUA"/>
    <property type="match status" value="1"/>
</dbReference>
<evidence type="ECO:0000256" key="7">
    <source>
        <dbReference type="ARBA" id="ARBA00022840"/>
    </source>
</evidence>
<dbReference type="InterPro" id="IPR015947">
    <property type="entry name" value="PUA-like_sf"/>
</dbReference>
<keyword evidence="4 8" id="KW-0808">Transferase</keyword>
<evidence type="ECO:0000256" key="8">
    <source>
        <dbReference type="HAMAP-Rule" id="MF_00456"/>
    </source>
</evidence>
<evidence type="ECO:0000256" key="6">
    <source>
        <dbReference type="ARBA" id="ARBA00022777"/>
    </source>
</evidence>
<keyword evidence="3 8" id="KW-0641">Proline biosynthesis</keyword>
<dbReference type="GO" id="GO:0003723">
    <property type="term" value="F:RNA binding"/>
    <property type="evidence" value="ECO:0007669"/>
    <property type="project" value="InterPro"/>
</dbReference>
<keyword evidence="5 8" id="KW-0547">Nucleotide-binding</keyword>
<dbReference type="UniPathway" id="UPA00098">
    <property type="reaction ID" value="UER00359"/>
</dbReference>
<keyword evidence="2 8" id="KW-0028">Amino-acid biosynthesis</keyword>
<feature type="binding site" evidence="8">
    <location>
        <position position="15"/>
    </location>
    <ligand>
        <name>ATP</name>
        <dbReference type="ChEBI" id="CHEBI:30616"/>
    </ligand>
</feature>
<dbReference type="EC" id="2.7.2.11" evidence="8"/>
<dbReference type="Pfam" id="PF00696">
    <property type="entry name" value="AA_kinase"/>
    <property type="match status" value="1"/>
</dbReference>
<dbReference type="InterPro" id="IPR005715">
    <property type="entry name" value="Glu_5kinase/COase_Synthase"/>
</dbReference>
<name>A0A0S4L9E7_9BACT</name>
<organism evidence="10 11">
    <name type="scientific">Candidatus Nitrospira nitrificans</name>
    <dbReference type="NCBI Taxonomy" id="1742973"/>
    <lineage>
        <taxon>Bacteria</taxon>
        <taxon>Pseudomonadati</taxon>
        <taxon>Nitrospirota</taxon>
        <taxon>Nitrospiria</taxon>
        <taxon>Nitrospirales</taxon>
        <taxon>Nitrospiraceae</taxon>
        <taxon>Nitrospira</taxon>
    </lineage>
</organism>
<comment type="function">
    <text evidence="8">Catalyzes the transfer of a phosphate group to glutamate to form L-glutamate 5-phosphate.</text>
</comment>
<dbReference type="PANTHER" id="PTHR43654">
    <property type="entry name" value="GLUTAMATE 5-KINASE"/>
    <property type="match status" value="1"/>
</dbReference>
<dbReference type="PIRSF" id="PIRSF000729">
    <property type="entry name" value="GK"/>
    <property type="match status" value="1"/>
</dbReference>
<dbReference type="CDD" id="cd04242">
    <property type="entry name" value="AAK_G5K_ProB"/>
    <property type="match status" value="1"/>
</dbReference>
<dbReference type="SMART" id="SM00359">
    <property type="entry name" value="PUA"/>
    <property type="match status" value="1"/>
</dbReference>
<evidence type="ECO:0000256" key="5">
    <source>
        <dbReference type="ARBA" id="ARBA00022741"/>
    </source>
</evidence>
<dbReference type="SUPFAM" id="SSF53633">
    <property type="entry name" value="Carbamate kinase-like"/>
    <property type="match status" value="1"/>
</dbReference>
<evidence type="ECO:0000256" key="2">
    <source>
        <dbReference type="ARBA" id="ARBA00022605"/>
    </source>
</evidence>
<evidence type="ECO:0000256" key="4">
    <source>
        <dbReference type="ARBA" id="ARBA00022679"/>
    </source>
</evidence>
<feature type="binding site" evidence="8">
    <location>
        <position position="142"/>
    </location>
    <ligand>
        <name>substrate</name>
    </ligand>
</feature>
<feature type="binding site" evidence="8">
    <location>
        <position position="55"/>
    </location>
    <ligand>
        <name>substrate</name>
    </ligand>
</feature>
<dbReference type="GO" id="GO:0005829">
    <property type="term" value="C:cytosol"/>
    <property type="evidence" value="ECO:0007669"/>
    <property type="project" value="TreeGrafter"/>
</dbReference>
<dbReference type="InterPro" id="IPR036974">
    <property type="entry name" value="PUA_sf"/>
</dbReference>
<feature type="binding site" evidence="8">
    <location>
        <begin position="174"/>
        <end position="175"/>
    </location>
    <ligand>
        <name>ATP</name>
        <dbReference type="ChEBI" id="CHEBI:30616"/>
    </ligand>
</feature>
<comment type="similarity">
    <text evidence="8">Belongs to the glutamate 5-kinase family.</text>
</comment>
<protein>
    <recommendedName>
        <fullName evidence="8">Glutamate 5-kinase</fullName>
        <ecNumber evidence="8">2.7.2.11</ecNumber>
    </recommendedName>
    <alternativeName>
        <fullName evidence="8">Gamma-glutamyl kinase</fullName>
        <shortName evidence="8">GK</shortName>
    </alternativeName>
</protein>
<dbReference type="GO" id="GO:0005524">
    <property type="term" value="F:ATP binding"/>
    <property type="evidence" value="ECO:0007669"/>
    <property type="project" value="UniProtKB-KW"/>
</dbReference>
<feature type="domain" description="PUA" evidence="9">
    <location>
        <begin position="282"/>
        <end position="366"/>
    </location>
</feature>
<dbReference type="Gene3D" id="3.40.1160.10">
    <property type="entry name" value="Acetylglutamate kinase-like"/>
    <property type="match status" value="1"/>
</dbReference>
<dbReference type="AlphaFoldDB" id="A0A0S4L9E7"/>
<dbReference type="CDD" id="cd21157">
    <property type="entry name" value="PUA_G5K"/>
    <property type="match status" value="1"/>
</dbReference>
<dbReference type="InterPro" id="IPR002478">
    <property type="entry name" value="PUA"/>
</dbReference>
<dbReference type="Gene3D" id="2.30.130.10">
    <property type="entry name" value="PUA domain"/>
    <property type="match status" value="1"/>
</dbReference>
<keyword evidence="7 8" id="KW-0067">ATP-binding</keyword>
<dbReference type="PROSITE" id="PS50890">
    <property type="entry name" value="PUA"/>
    <property type="match status" value="1"/>
</dbReference>
<dbReference type="InterPro" id="IPR041739">
    <property type="entry name" value="G5K_ProB"/>
</dbReference>
<dbReference type="RefSeq" id="WP_090894930.1">
    <property type="nucleotide sequence ID" value="NZ_CZPZ01000004.1"/>
</dbReference>
<dbReference type="PROSITE" id="PS00902">
    <property type="entry name" value="GLUTAMATE_5_KINASE"/>
    <property type="match status" value="1"/>
</dbReference>
<dbReference type="InterPro" id="IPR001048">
    <property type="entry name" value="Asp/Glu/Uridylate_kinase"/>
</dbReference>
<sequence>MRDKLLGQARRIVIKIGSSLIASRAEGLRPQHIERLADDIATLRAQGREILVVSSGAIVSGIRKLQLKEYPKSLPVKQAAAAVGQSRLMWAYEKAFERLNIQVAQILLTHQDLADRRRFLNARHTLAALIGFGIVPIINENDTVAVDEIRVGDNDTLASEVAHLADADLLVILSDVDGLHTEDPRKNPSATLIPLITEMTHDIERLAGVSSTFEGTGGMATKLRAAKKVGEYGIPTLVLNGQQAGLLPAVLGGGPGGSLFLARERRLTSRKHWIAFTLRPRGQVHLDQGAVDALTKRGKSLLASGIHKVTGSFEAGDPVSCLDTDGKEFAKGLVNVSSDLLGRMKGFKTADIHEQFGPQEYEEVIHRDNLVIL</sequence>
<reference evidence="11" key="1">
    <citation type="submission" date="2015-10" db="EMBL/GenBank/DDBJ databases">
        <authorList>
            <person name="Luecker S."/>
            <person name="Luecker S."/>
        </authorList>
    </citation>
    <scope>NUCLEOTIDE SEQUENCE [LARGE SCALE GENOMIC DNA]</scope>
</reference>
<dbReference type="GO" id="GO:0055129">
    <property type="term" value="P:L-proline biosynthetic process"/>
    <property type="evidence" value="ECO:0007669"/>
    <property type="project" value="UniProtKB-UniRule"/>
</dbReference>
<keyword evidence="6 8" id="KW-0418">Kinase</keyword>
<evidence type="ECO:0000313" key="11">
    <source>
        <dbReference type="Proteomes" id="UP000198736"/>
    </source>
</evidence>
<dbReference type="PRINTS" id="PR00474">
    <property type="entry name" value="GLU5KINASE"/>
</dbReference>
<feature type="binding site" evidence="8">
    <location>
        <position position="154"/>
    </location>
    <ligand>
        <name>substrate</name>
    </ligand>
</feature>
<evidence type="ECO:0000256" key="1">
    <source>
        <dbReference type="ARBA" id="ARBA00022490"/>
    </source>
</evidence>
<evidence type="ECO:0000256" key="3">
    <source>
        <dbReference type="ARBA" id="ARBA00022650"/>
    </source>
</evidence>
<comment type="catalytic activity">
    <reaction evidence="8">
        <text>L-glutamate + ATP = L-glutamyl 5-phosphate + ADP</text>
        <dbReference type="Rhea" id="RHEA:14877"/>
        <dbReference type="ChEBI" id="CHEBI:29985"/>
        <dbReference type="ChEBI" id="CHEBI:30616"/>
        <dbReference type="ChEBI" id="CHEBI:58274"/>
        <dbReference type="ChEBI" id="CHEBI:456216"/>
        <dbReference type="EC" id="2.7.2.11"/>
    </reaction>
</comment>
<evidence type="ECO:0000259" key="9">
    <source>
        <dbReference type="SMART" id="SM00359"/>
    </source>
</evidence>
<feature type="binding site" evidence="8">
    <location>
        <begin position="216"/>
        <end position="222"/>
    </location>
    <ligand>
        <name>ATP</name>
        <dbReference type="ChEBI" id="CHEBI:30616"/>
    </ligand>
</feature>
<dbReference type="InterPro" id="IPR019797">
    <property type="entry name" value="Glutamate_5-kinase_CS"/>
</dbReference>
<dbReference type="STRING" id="1742973.COMA2_120125"/>
<dbReference type="HAMAP" id="MF_00456">
    <property type="entry name" value="ProB"/>
    <property type="match status" value="1"/>
</dbReference>
<keyword evidence="1 8" id="KW-0963">Cytoplasm</keyword>
<dbReference type="FunFam" id="3.40.1160.10:FF:000018">
    <property type="entry name" value="Glutamate 5-kinase"/>
    <property type="match status" value="1"/>
</dbReference>
<comment type="subcellular location">
    <subcellularLocation>
        <location evidence="8">Cytoplasm</location>
    </subcellularLocation>
</comment>
<dbReference type="SUPFAM" id="SSF88697">
    <property type="entry name" value="PUA domain-like"/>
    <property type="match status" value="1"/>
</dbReference>
<dbReference type="PANTHER" id="PTHR43654:SF1">
    <property type="entry name" value="ISOPENTENYL PHOSPHATE KINASE"/>
    <property type="match status" value="1"/>
</dbReference>
<comment type="pathway">
    <text evidence="8">Amino-acid biosynthesis; L-proline biosynthesis; L-glutamate 5-semialdehyde from L-glutamate: step 1/2.</text>
</comment>
<dbReference type="InterPro" id="IPR036393">
    <property type="entry name" value="AceGlu_kinase-like_sf"/>
</dbReference>
<keyword evidence="11" id="KW-1185">Reference proteome</keyword>